<keyword evidence="1" id="KW-0812">Transmembrane</keyword>
<protein>
    <submittedName>
        <fullName evidence="2">Uncharacterized protein</fullName>
    </submittedName>
</protein>
<organism evidence="2 3">
    <name type="scientific">Rugosimonospora africana</name>
    <dbReference type="NCBI Taxonomy" id="556532"/>
    <lineage>
        <taxon>Bacteria</taxon>
        <taxon>Bacillati</taxon>
        <taxon>Actinomycetota</taxon>
        <taxon>Actinomycetes</taxon>
        <taxon>Micromonosporales</taxon>
        <taxon>Micromonosporaceae</taxon>
        <taxon>Rugosimonospora</taxon>
    </lineage>
</organism>
<dbReference type="EMBL" id="BONZ01000080">
    <property type="protein sequence ID" value="GIH19388.1"/>
    <property type="molecule type" value="Genomic_DNA"/>
</dbReference>
<feature type="transmembrane region" description="Helical" evidence="1">
    <location>
        <begin position="6"/>
        <end position="30"/>
    </location>
</feature>
<keyword evidence="3" id="KW-1185">Reference proteome</keyword>
<keyword evidence="1" id="KW-0472">Membrane</keyword>
<evidence type="ECO:0000313" key="2">
    <source>
        <dbReference type="EMBL" id="GIH19388.1"/>
    </source>
</evidence>
<proteinExistence type="predicted"/>
<evidence type="ECO:0000313" key="3">
    <source>
        <dbReference type="Proteomes" id="UP000642748"/>
    </source>
</evidence>
<name>A0A8J3R0L7_9ACTN</name>
<comment type="caution">
    <text evidence="2">The sequence shown here is derived from an EMBL/GenBank/DDBJ whole genome shotgun (WGS) entry which is preliminary data.</text>
</comment>
<gene>
    <name evidence="2" type="ORF">Raf01_75600</name>
</gene>
<sequence length="201" mass="21139">MTGPWIAAFGALVVMVVALTTLVLGVLARVDRALDEITSRPPSNVCVLRGLEIGQAAPLLEFAAPDGGEPVQLGRSVMVSTSEGCAWYKSLVAAPIIHPFDPGQWGRVLVWDAKDQSPIPPLPGWVVIGATSATALESRFQVQGTPYGVVIDGDGRVAAVGIPNKAVDIRCLEDAAERHIILSRPARVDHGAGTQLAVPVR</sequence>
<evidence type="ECO:0000256" key="1">
    <source>
        <dbReference type="SAM" id="Phobius"/>
    </source>
</evidence>
<accession>A0A8J3R0L7</accession>
<keyword evidence="1" id="KW-1133">Transmembrane helix</keyword>
<reference evidence="2" key="1">
    <citation type="submission" date="2021-01" db="EMBL/GenBank/DDBJ databases">
        <title>Whole genome shotgun sequence of Rugosimonospora africana NBRC 104875.</title>
        <authorList>
            <person name="Komaki H."/>
            <person name="Tamura T."/>
        </authorList>
    </citation>
    <scope>NUCLEOTIDE SEQUENCE</scope>
    <source>
        <strain evidence="2">NBRC 104875</strain>
    </source>
</reference>
<dbReference type="AlphaFoldDB" id="A0A8J3R0L7"/>
<dbReference type="Proteomes" id="UP000642748">
    <property type="component" value="Unassembled WGS sequence"/>
</dbReference>